<name>A0A4R1Y2F7_ACICA</name>
<keyword evidence="2" id="KW-0805">Transcription regulation</keyword>
<keyword evidence="3 7" id="KW-0238">DNA-binding</keyword>
<dbReference type="InterPro" id="IPR011051">
    <property type="entry name" value="RmlC_Cupin_sf"/>
</dbReference>
<dbReference type="InterPro" id="IPR009057">
    <property type="entry name" value="Homeodomain-like_sf"/>
</dbReference>
<keyword evidence="5" id="KW-0804">Transcription</keyword>
<dbReference type="PANTHER" id="PTHR11019:SF159">
    <property type="entry name" value="TRANSCRIPTIONAL REGULATOR-RELATED"/>
    <property type="match status" value="1"/>
</dbReference>
<dbReference type="FunFam" id="1.10.10.60:FF:000132">
    <property type="entry name" value="AraC family transcriptional regulator"/>
    <property type="match status" value="1"/>
</dbReference>
<dbReference type="SMART" id="SM00342">
    <property type="entry name" value="HTH_ARAC"/>
    <property type="match status" value="1"/>
</dbReference>
<dbReference type="CDD" id="cd06124">
    <property type="entry name" value="cupin_NimR-like_N"/>
    <property type="match status" value="1"/>
</dbReference>
<dbReference type="EMBL" id="SLVJ01000003">
    <property type="protein sequence ID" value="TCM69260.1"/>
    <property type="molecule type" value="Genomic_DNA"/>
</dbReference>
<dbReference type="Proteomes" id="UP000294963">
    <property type="component" value="Unassembled WGS sequence"/>
</dbReference>
<evidence type="ECO:0000313" key="8">
    <source>
        <dbReference type="Proteomes" id="UP000294963"/>
    </source>
</evidence>
<accession>A0A4R1Y2F7</accession>
<dbReference type="InterPro" id="IPR003313">
    <property type="entry name" value="AraC-bd"/>
</dbReference>
<keyword evidence="1" id="KW-0678">Repressor</keyword>
<dbReference type="GO" id="GO:0043565">
    <property type="term" value="F:sequence-specific DNA binding"/>
    <property type="evidence" value="ECO:0007669"/>
    <property type="project" value="InterPro"/>
</dbReference>
<dbReference type="PRINTS" id="PR00032">
    <property type="entry name" value="HTHARAC"/>
</dbReference>
<comment type="caution">
    <text evidence="7">The sequence shown here is derived from an EMBL/GenBank/DDBJ whole genome shotgun (WGS) entry which is preliminary data.</text>
</comment>
<protein>
    <submittedName>
        <fullName evidence="7">AraC-like DNA-binding protein</fullName>
    </submittedName>
</protein>
<dbReference type="Gene3D" id="1.10.10.60">
    <property type="entry name" value="Homeodomain-like"/>
    <property type="match status" value="1"/>
</dbReference>
<dbReference type="OrthoDB" id="9804543at2"/>
<dbReference type="PANTHER" id="PTHR11019">
    <property type="entry name" value="HTH-TYPE TRANSCRIPTIONAL REGULATOR NIMR"/>
    <property type="match status" value="1"/>
</dbReference>
<feature type="domain" description="HTH araC/xylS-type" evidence="6">
    <location>
        <begin position="156"/>
        <end position="255"/>
    </location>
</feature>
<dbReference type="AlphaFoldDB" id="A0A4R1Y2F7"/>
<evidence type="ECO:0000256" key="5">
    <source>
        <dbReference type="ARBA" id="ARBA00023163"/>
    </source>
</evidence>
<dbReference type="InterPro" id="IPR020449">
    <property type="entry name" value="Tscrpt_reg_AraC-type_HTH"/>
</dbReference>
<proteinExistence type="predicted"/>
<evidence type="ECO:0000313" key="7">
    <source>
        <dbReference type="EMBL" id="TCM69260.1"/>
    </source>
</evidence>
<keyword evidence="8" id="KW-1185">Reference proteome</keyword>
<dbReference type="SUPFAM" id="SSF51182">
    <property type="entry name" value="RmlC-like cupins"/>
    <property type="match status" value="1"/>
</dbReference>
<dbReference type="InterPro" id="IPR018060">
    <property type="entry name" value="HTH_AraC"/>
</dbReference>
<dbReference type="Pfam" id="PF12833">
    <property type="entry name" value="HTH_18"/>
    <property type="match status" value="1"/>
</dbReference>
<dbReference type="Gene3D" id="2.60.120.10">
    <property type="entry name" value="Jelly Rolls"/>
    <property type="match status" value="1"/>
</dbReference>
<reference evidence="7 8" key="1">
    <citation type="submission" date="2019-03" db="EMBL/GenBank/DDBJ databases">
        <title>Genomic analyses of the natural microbiome of Caenorhabditis elegans.</title>
        <authorList>
            <person name="Samuel B."/>
        </authorList>
    </citation>
    <scope>NUCLEOTIDE SEQUENCE [LARGE SCALE GENOMIC DNA]</scope>
    <source>
        <strain evidence="7 8">JUb89</strain>
    </source>
</reference>
<evidence type="ECO:0000256" key="2">
    <source>
        <dbReference type="ARBA" id="ARBA00023015"/>
    </source>
</evidence>
<dbReference type="PROSITE" id="PS01124">
    <property type="entry name" value="HTH_ARAC_FAMILY_2"/>
    <property type="match status" value="1"/>
</dbReference>
<keyword evidence="4" id="KW-0010">Activator</keyword>
<sequence length="255" mass="28673">MLSIEENRFEQVIGMQGQHDYRDVIAPHTHLRAQLLYPTEGTLRVHTAKHVWIVSPHSALWIPAGVEHSAVALSQVKLSTALVDPDSAYALGPDCILIKMTDLLTALIIRINQMQSSGFDNRNYALELIKSIQFLILDEIHQALSLPVELPWPTDSRLVGICEALLSQPQQRKDLTVWADHIGTSPRTLMRLFQKQTGLTYRAWIQHMHIALALAKLARGESVARLATALGYTSPSAFSAMFKRHMGQTPQQFRR</sequence>
<evidence type="ECO:0000256" key="3">
    <source>
        <dbReference type="ARBA" id="ARBA00023125"/>
    </source>
</evidence>
<organism evidence="7 8">
    <name type="scientific">Acinetobacter calcoaceticus</name>
    <dbReference type="NCBI Taxonomy" id="471"/>
    <lineage>
        <taxon>Bacteria</taxon>
        <taxon>Pseudomonadati</taxon>
        <taxon>Pseudomonadota</taxon>
        <taxon>Gammaproteobacteria</taxon>
        <taxon>Moraxellales</taxon>
        <taxon>Moraxellaceae</taxon>
        <taxon>Acinetobacter</taxon>
        <taxon>Acinetobacter calcoaceticus/baumannii complex</taxon>
    </lineage>
</organism>
<evidence type="ECO:0000256" key="1">
    <source>
        <dbReference type="ARBA" id="ARBA00022491"/>
    </source>
</evidence>
<evidence type="ECO:0000256" key="4">
    <source>
        <dbReference type="ARBA" id="ARBA00023159"/>
    </source>
</evidence>
<gene>
    <name evidence="7" type="ORF">EC844_103207</name>
</gene>
<dbReference type="InterPro" id="IPR014710">
    <property type="entry name" value="RmlC-like_jellyroll"/>
</dbReference>
<evidence type="ECO:0000259" key="6">
    <source>
        <dbReference type="PROSITE" id="PS01124"/>
    </source>
</evidence>
<dbReference type="SUPFAM" id="SSF46689">
    <property type="entry name" value="Homeodomain-like"/>
    <property type="match status" value="1"/>
</dbReference>
<dbReference type="Pfam" id="PF02311">
    <property type="entry name" value="AraC_binding"/>
    <property type="match status" value="1"/>
</dbReference>
<dbReference type="GO" id="GO:0003700">
    <property type="term" value="F:DNA-binding transcription factor activity"/>
    <property type="evidence" value="ECO:0007669"/>
    <property type="project" value="InterPro"/>
</dbReference>